<protein>
    <submittedName>
        <fullName evidence="1">Uncharacterized protein</fullName>
    </submittedName>
</protein>
<dbReference type="EMBL" id="BAJS01000039">
    <property type="protein sequence ID" value="GAK38143.1"/>
    <property type="molecule type" value="Genomic_DNA"/>
</dbReference>
<reference evidence="1 2" key="1">
    <citation type="journal article" date="2015" name="Microbes Environ.">
        <title>Distribution and evolution of nitrogen fixation genes in the phylum bacteroidetes.</title>
        <authorList>
            <person name="Inoue J."/>
            <person name="Oshima K."/>
            <person name="Suda W."/>
            <person name="Sakamoto M."/>
            <person name="Iino T."/>
            <person name="Noda S."/>
            <person name="Hongoh Y."/>
            <person name="Hattori M."/>
            <person name="Ohkuma M."/>
        </authorList>
    </citation>
    <scope>NUCLEOTIDE SEQUENCE [LARGE SCALE GENOMIC DNA]</scope>
    <source>
        <strain evidence="1 2">JCM 15093</strain>
    </source>
</reference>
<dbReference type="AlphaFoldDB" id="A0A069D5I5"/>
<comment type="caution">
    <text evidence="1">The sequence shown here is derived from an EMBL/GenBank/DDBJ whole genome shotgun (WGS) entry which is preliminary data.</text>
</comment>
<evidence type="ECO:0000313" key="2">
    <source>
        <dbReference type="Proteomes" id="UP000027601"/>
    </source>
</evidence>
<sequence length="51" mass="5425">MGIAAVEFAGALAGRALAFSGSWLKVLFKGATKGVAEAEKLWLIFTRVSKR</sequence>
<name>A0A069D5I5_9BACE</name>
<gene>
    <name evidence="1" type="ORF">JCM15093_3455</name>
</gene>
<accession>A0A069D5I5</accession>
<keyword evidence="2" id="KW-1185">Reference proteome</keyword>
<organism evidence="1 2">
    <name type="scientific">Bacteroides graminisolvens DSM 19988 = JCM 15093</name>
    <dbReference type="NCBI Taxonomy" id="1121097"/>
    <lineage>
        <taxon>Bacteria</taxon>
        <taxon>Pseudomonadati</taxon>
        <taxon>Bacteroidota</taxon>
        <taxon>Bacteroidia</taxon>
        <taxon>Bacteroidales</taxon>
        <taxon>Bacteroidaceae</taxon>
        <taxon>Bacteroides</taxon>
    </lineage>
</organism>
<dbReference type="Proteomes" id="UP000027601">
    <property type="component" value="Unassembled WGS sequence"/>
</dbReference>
<proteinExistence type="predicted"/>
<evidence type="ECO:0000313" key="1">
    <source>
        <dbReference type="EMBL" id="GAK38143.1"/>
    </source>
</evidence>